<dbReference type="KEGG" id="ria:C7V51_12955"/>
<gene>
    <name evidence="3" type="ORF">C7V51_12955</name>
</gene>
<proteinExistence type="predicted"/>
<evidence type="ECO:0000256" key="1">
    <source>
        <dbReference type="SAM" id="MobiDB-lite"/>
    </source>
</evidence>
<name>A0AAD1ENG1_9MICO</name>
<feature type="transmembrane region" description="Helical" evidence="2">
    <location>
        <begin position="30"/>
        <end position="63"/>
    </location>
</feature>
<keyword evidence="2" id="KW-0812">Transmembrane</keyword>
<feature type="transmembrane region" description="Helical" evidence="2">
    <location>
        <begin position="75"/>
        <end position="102"/>
    </location>
</feature>
<keyword evidence="2" id="KW-0472">Membrane</keyword>
<dbReference type="AlphaFoldDB" id="A0AAD1ENG1"/>
<reference evidence="3 4" key="1">
    <citation type="submission" date="2018-03" db="EMBL/GenBank/DDBJ databases">
        <title>Bacteriophage NCPPB3778 and a type I-E CRISPR drive the evolution of the US Biological Select Agent, Rathayibacter toxicus.</title>
        <authorList>
            <person name="Davis E.W.II."/>
            <person name="Tabima J.F."/>
            <person name="Weisberg A.J."/>
            <person name="Dantas Lopes L."/>
            <person name="Wiseman M.S."/>
            <person name="Wiseman M.S."/>
            <person name="Pupko T."/>
            <person name="Belcher M.S."/>
            <person name="Sechler A.J."/>
            <person name="Tancos M.A."/>
            <person name="Schroeder B.K."/>
            <person name="Murray T.D."/>
            <person name="Luster D.G."/>
            <person name="Schneider W.L."/>
            <person name="Rogers E."/>
            <person name="Andreote F.D."/>
            <person name="Grunwald N.J."/>
            <person name="Putnam M.L."/>
            <person name="Chang J.H."/>
        </authorList>
    </citation>
    <scope>NUCLEOTIDE SEQUENCE [LARGE SCALE GENOMIC DNA]</scope>
    <source>
        <strain evidence="3 4">NCCPB 2253</strain>
    </source>
</reference>
<evidence type="ECO:0008006" key="5">
    <source>
        <dbReference type="Google" id="ProtNLM"/>
    </source>
</evidence>
<evidence type="ECO:0000313" key="4">
    <source>
        <dbReference type="Proteomes" id="UP000283946"/>
    </source>
</evidence>
<feature type="region of interest" description="Disordered" evidence="1">
    <location>
        <begin position="1"/>
        <end position="22"/>
    </location>
</feature>
<accession>A0AAD1ENG1</accession>
<protein>
    <recommendedName>
        <fullName evidence="5">DUF4352 domain-containing protein</fullName>
    </recommendedName>
</protein>
<dbReference type="EMBL" id="CP028130">
    <property type="protein sequence ID" value="AZZ56685.1"/>
    <property type="molecule type" value="Genomic_DNA"/>
</dbReference>
<sequence>MTETQPSAPPVPPFSGSHAAPPAPPARSGLAITALIIGIAAVPLAFVPILGGPLAIAAIVLGIVTLAKRKPPKSFGVTGLVLGVVGVVLTIVIIVITAIGIVNAVRDRQLQGLTHSSDSSPSARPADQKLIAKFNDGIIYDDKVAVGVAEPTTFQPGERATGADQAHQVVLTFAIKNDSDKAFDPQLRVNVSSGGVEASRIYDYSSTEKFEEPRTSVLPGGSVTWRQAFSVADPKSLVVEIAADFDRPKAIFTNTQ</sequence>
<organism evidence="3 4">
    <name type="scientific">Rathayibacter iranicus</name>
    <dbReference type="NCBI Taxonomy" id="59737"/>
    <lineage>
        <taxon>Bacteria</taxon>
        <taxon>Bacillati</taxon>
        <taxon>Actinomycetota</taxon>
        <taxon>Actinomycetes</taxon>
        <taxon>Micrococcales</taxon>
        <taxon>Microbacteriaceae</taxon>
        <taxon>Rathayibacter</taxon>
    </lineage>
</organism>
<evidence type="ECO:0000256" key="2">
    <source>
        <dbReference type="SAM" id="Phobius"/>
    </source>
</evidence>
<dbReference type="RefSeq" id="WP_104265886.1">
    <property type="nucleotide sequence ID" value="NZ_CP028130.1"/>
</dbReference>
<dbReference type="Proteomes" id="UP000283946">
    <property type="component" value="Chromosome"/>
</dbReference>
<evidence type="ECO:0000313" key="3">
    <source>
        <dbReference type="EMBL" id="AZZ56685.1"/>
    </source>
</evidence>
<keyword evidence="2" id="KW-1133">Transmembrane helix</keyword>